<evidence type="ECO:0000313" key="2">
    <source>
        <dbReference type="EMBL" id="KAJ1609042.1"/>
    </source>
</evidence>
<reference evidence="2" key="1">
    <citation type="submission" date="2022-10" db="EMBL/GenBank/DDBJ databases">
        <title>Adaptive evolution leads to modifications in subtelomeric GC content in a zoonotic Cryptosporidium species.</title>
        <authorList>
            <person name="Li J."/>
            <person name="Feng Y."/>
            <person name="Xiao L."/>
        </authorList>
    </citation>
    <scope>NUCLEOTIDE SEQUENCE</scope>
    <source>
        <strain evidence="2">25894</strain>
    </source>
</reference>
<protein>
    <submittedName>
        <fullName evidence="2">Uncharacterized protein</fullName>
    </submittedName>
</protein>
<accession>A0ABQ8P5J6</accession>
<gene>
    <name evidence="2" type="ORF">OJ252_2332</name>
</gene>
<comment type="caution">
    <text evidence="2">The sequence shown here is derived from an EMBL/GenBank/DDBJ whole genome shotgun (WGS) entry which is preliminary data.</text>
</comment>
<sequence>MLLLVPRNVKMDIRGWLVPTQEAANYGHPIRDQEIPRLPGNIDRRVVVLRGVQPLPLRVRYGPPPREAPLDKPDPKNSGDRNQGNRLGQLRVVPDNLLECIPDQSRDLTHSVNVDRMAGGQELGEQNQGLEVDAVHELDSVIVQEEDREVHSQDVQDVVILKNPKVDREQDKRNQGDEQLNDQGVVQEGVRLGIHQDEHHAAPVNGLLRHQELVLDLGLGDYRIGVRVRHQTVAIRVDEDLHELERRLNDPLPYQNHPLVLDHLSLALLFGRVQEIPLGL</sequence>
<feature type="compositionally biased region" description="Basic and acidic residues" evidence="1">
    <location>
        <begin position="68"/>
        <end position="79"/>
    </location>
</feature>
<proteinExistence type="predicted"/>
<dbReference type="Proteomes" id="UP001071777">
    <property type="component" value="Unassembled WGS sequence"/>
</dbReference>
<name>A0ABQ8P5J6_9CRYT</name>
<organism evidence="2 3">
    <name type="scientific">Cryptosporidium canis</name>
    <dbReference type="NCBI Taxonomy" id="195482"/>
    <lineage>
        <taxon>Eukaryota</taxon>
        <taxon>Sar</taxon>
        <taxon>Alveolata</taxon>
        <taxon>Apicomplexa</taxon>
        <taxon>Conoidasida</taxon>
        <taxon>Coccidia</taxon>
        <taxon>Eucoccidiorida</taxon>
        <taxon>Eimeriorina</taxon>
        <taxon>Cryptosporidiidae</taxon>
        <taxon>Cryptosporidium</taxon>
    </lineage>
</organism>
<dbReference type="EMBL" id="JAPCXB010000088">
    <property type="protein sequence ID" value="KAJ1609042.1"/>
    <property type="molecule type" value="Genomic_DNA"/>
</dbReference>
<feature type="region of interest" description="Disordered" evidence="1">
    <location>
        <begin position="58"/>
        <end position="89"/>
    </location>
</feature>
<evidence type="ECO:0000256" key="1">
    <source>
        <dbReference type="SAM" id="MobiDB-lite"/>
    </source>
</evidence>
<evidence type="ECO:0000313" key="3">
    <source>
        <dbReference type="Proteomes" id="UP001071777"/>
    </source>
</evidence>
<keyword evidence="3" id="KW-1185">Reference proteome</keyword>